<evidence type="ECO:0000256" key="2">
    <source>
        <dbReference type="SAM" id="MobiDB-lite"/>
    </source>
</evidence>
<dbReference type="InterPro" id="IPR045913">
    <property type="entry name" value="TBC20/Gyp8-like"/>
</dbReference>
<dbReference type="InterPro" id="IPR035969">
    <property type="entry name" value="Rab-GAP_TBC_sf"/>
</dbReference>
<dbReference type="GeneID" id="98118848"/>
<evidence type="ECO:0000256" key="1">
    <source>
        <dbReference type="ARBA" id="ARBA00022468"/>
    </source>
</evidence>
<evidence type="ECO:0000313" key="5">
    <source>
        <dbReference type="Proteomes" id="UP001610728"/>
    </source>
</evidence>
<dbReference type="PROSITE" id="PS50086">
    <property type="entry name" value="TBC_RABGAP"/>
    <property type="match status" value="1"/>
</dbReference>
<keyword evidence="1" id="KW-0343">GTPase activation</keyword>
<reference evidence="4 5" key="1">
    <citation type="submission" date="2020-05" db="EMBL/GenBank/DDBJ databases">
        <title>Ceratocystis lukuohia genome.</title>
        <authorList>
            <person name="Harrington T.C."/>
            <person name="Kim K."/>
            <person name="Mayers C.G."/>
        </authorList>
    </citation>
    <scope>NUCLEOTIDE SEQUENCE [LARGE SCALE GENOMIC DNA]</scope>
    <source>
        <strain evidence="4 5">C4212</strain>
    </source>
</reference>
<dbReference type="Proteomes" id="UP001610728">
    <property type="component" value="Unassembled WGS sequence"/>
</dbReference>
<dbReference type="Pfam" id="PF00566">
    <property type="entry name" value="RabGAP-TBC"/>
    <property type="match status" value="1"/>
</dbReference>
<dbReference type="SUPFAM" id="SSF47923">
    <property type="entry name" value="Ypt/Rab-GAP domain of gyp1p"/>
    <property type="match status" value="2"/>
</dbReference>
<dbReference type="PANTHER" id="PTHR20913">
    <property type="entry name" value="TBC1 DOMAIN FAMILY MEMBER 20/GTPASE"/>
    <property type="match status" value="1"/>
</dbReference>
<dbReference type="Gene3D" id="1.10.472.80">
    <property type="entry name" value="Ypt/Rab-GAP domain of gyp1p, domain 3"/>
    <property type="match status" value="1"/>
</dbReference>
<organism evidence="4 5">
    <name type="scientific">Ceratocystis lukuohia</name>
    <dbReference type="NCBI Taxonomy" id="2019550"/>
    <lineage>
        <taxon>Eukaryota</taxon>
        <taxon>Fungi</taxon>
        <taxon>Dikarya</taxon>
        <taxon>Ascomycota</taxon>
        <taxon>Pezizomycotina</taxon>
        <taxon>Sordariomycetes</taxon>
        <taxon>Hypocreomycetidae</taxon>
        <taxon>Microascales</taxon>
        <taxon>Ceratocystidaceae</taxon>
        <taxon>Ceratocystis</taxon>
    </lineage>
</organism>
<sequence>MGAVGDELGEGIKQEDDCHNNIDRKDSFASDGESEYLRLKTAEIQEACNTRDLPTLRRCALSKGGFLKDYLRQSAWPLLLGDDVAEDAKERPLDPSWKDLEPHHDENQVQLDVNRSFVYYPNGAADKTETELSAFKQELSDLMLEVLRRHPYLHYFQGYHDICQVFVLVFPYRRARARAVSRLSLLRIRDFMLSSLRPTVSQLHLIPDILAAADAPLRRHLAGVVDPFYALAGTLTMYAHNIERYGDIARLFDAMLAAEPAFSVYVFAYIILSRREVLLDIPNDEQDVLHAVLSQVPQPLNVEGLISGTMALMEKYPPRSLPAWKRISAYSCLKTYSPLERCESMEDAARNFKKQTSELEWQDLCERTTKALWKYRKPARAVCAAVAVGIFAIYLRKNPTLLSSLPSFISRVLFYR</sequence>
<feature type="domain" description="Rab-GAP TBC" evidence="3">
    <location>
        <begin position="66"/>
        <end position="259"/>
    </location>
</feature>
<dbReference type="EMBL" id="JABSNW010000005">
    <property type="protein sequence ID" value="KAL2887115.1"/>
    <property type="molecule type" value="Genomic_DNA"/>
</dbReference>
<protein>
    <submittedName>
        <fullName evidence="4">TBC1 domain family member 20</fullName>
    </submittedName>
</protein>
<dbReference type="InterPro" id="IPR000195">
    <property type="entry name" value="Rab-GAP-TBC_dom"/>
</dbReference>
<name>A0ABR4MFQ8_9PEZI</name>
<dbReference type="Gene3D" id="1.10.8.1310">
    <property type="match status" value="1"/>
</dbReference>
<evidence type="ECO:0000259" key="3">
    <source>
        <dbReference type="PROSITE" id="PS50086"/>
    </source>
</evidence>
<gene>
    <name evidence="4" type="ORF">HOO65_050236</name>
</gene>
<comment type="caution">
    <text evidence="4">The sequence shown here is derived from an EMBL/GenBank/DDBJ whole genome shotgun (WGS) entry which is preliminary data.</text>
</comment>
<dbReference type="RefSeq" id="XP_070858295.1">
    <property type="nucleotide sequence ID" value="XM_071003377.1"/>
</dbReference>
<feature type="region of interest" description="Disordered" evidence="2">
    <location>
        <begin position="1"/>
        <end position="26"/>
    </location>
</feature>
<evidence type="ECO:0000313" key="4">
    <source>
        <dbReference type="EMBL" id="KAL2887115.1"/>
    </source>
</evidence>
<dbReference type="SMART" id="SM00164">
    <property type="entry name" value="TBC"/>
    <property type="match status" value="1"/>
</dbReference>
<dbReference type="PANTHER" id="PTHR20913:SF7">
    <property type="entry name" value="RE60063P"/>
    <property type="match status" value="1"/>
</dbReference>
<feature type="compositionally biased region" description="Basic and acidic residues" evidence="2">
    <location>
        <begin position="10"/>
        <end position="26"/>
    </location>
</feature>
<keyword evidence="5" id="KW-1185">Reference proteome</keyword>
<proteinExistence type="predicted"/>
<accession>A0ABR4MFQ8</accession>